<accession>A0A9Q3X539</accession>
<evidence type="ECO:0000259" key="3">
    <source>
        <dbReference type="Pfam" id="PF02018"/>
    </source>
</evidence>
<dbReference type="AlphaFoldDB" id="A0A9Q3X539"/>
<evidence type="ECO:0000313" key="4">
    <source>
        <dbReference type="EMBL" id="MCF5064369.1"/>
    </source>
</evidence>
<evidence type="ECO:0000256" key="1">
    <source>
        <dbReference type="ARBA" id="ARBA00022801"/>
    </source>
</evidence>
<evidence type="ECO:0000313" key="5">
    <source>
        <dbReference type="Proteomes" id="UP000814207"/>
    </source>
</evidence>
<dbReference type="Proteomes" id="UP000814207">
    <property type="component" value="Unassembled WGS sequence"/>
</dbReference>
<organism evidence="4 5">
    <name type="scientific">Pseudomonas syringae</name>
    <dbReference type="NCBI Taxonomy" id="317"/>
    <lineage>
        <taxon>Bacteria</taxon>
        <taxon>Pseudomonadati</taxon>
        <taxon>Pseudomonadota</taxon>
        <taxon>Gammaproteobacteria</taxon>
        <taxon>Pseudomonadales</taxon>
        <taxon>Pseudomonadaceae</taxon>
        <taxon>Pseudomonas</taxon>
    </lineage>
</organism>
<dbReference type="InterPro" id="IPR003305">
    <property type="entry name" value="CenC_carb-bd"/>
</dbReference>
<reference evidence="4" key="1">
    <citation type="submission" date="2019-11" db="EMBL/GenBank/DDBJ databases">
        <title>Epiphytic Pseudomonas syringae from cherry orchards.</title>
        <authorList>
            <person name="Hulin M.T."/>
        </authorList>
    </citation>
    <scope>NUCLEOTIDE SEQUENCE</scope>
    <source>
        <strain evidence="4">PA-6-9A</strain>
    </source>
</reference>
<feature type="region of interest" description="Disordered" evidence="2">
    <location>
        <begin position="1"/>
        <end position="24"/>
    </location>
</feature>
<feature type="domain" description="CBM-cenC" evidence="3">
    <location>
        <begin position="178"/>
        <end position="290"/>
    </location>
</feature>
<sequence length="320" mass="35426">MATKPSSSGASSSDSSPGVLDSPGVTKTITIRRTRVCEVITDLTFSVAAFAQLPTPQVPQSEDGILDLRTFTGDATIFIEKWVFMETGQKCWLGCTGKQKDGSDHTVHVMVGKAITAADVKNGLSRTLPRVELEKFANRTQLTIVFKTELDACCEKGEKIIFPALKLTLRKPYRDLTDFNDQTLGLWKLGSGASDPRDINIETVTGPDGKPSYSVRDFTYTETSNGPILQRVFDDLDEGETYQFSVKVRRWSTQYTTPKLSLRKDSVVKTPVLELVDLNWHTLSFTFVAGSAPVLLDCFSHEKTAGGNDWYMKDFLVESV</sequence>
<gene>
    <name evidence="4" type="ORF">GIW73_15655</name>
</gene>
<dbReference type="Pfam" id="PF02018">
    <property type="entry name" value="CBM_4_9"/>
    <property type="match status" value="1"/>
</dbReference>
<comment type="caution">
    <text evidence="4">The sequence shown here is derived from an EMBL/GenBank/DDBJ whole genome shotgun (WGS) entry which is preliminary data.</text>
</comment>
<protein>
    <recommendedName>
        <fullName evidence="3">CBM-cenC domain-containing protein</fullName>
    </recommendedName>
</protein>
<dbReference type="GO" id="GO:0016798">
    <property type="term" value="F:hydrolase activity, acting on glycosyl bonds"/>
    <property type="evidence" value="ECO:0007669"/>
    <property type="project" value="InterPro"/>
</dbReference>
<evidence type="ECO:0000256" key="2">
    <source>
        <dbReference type="SAM" id="MobiDB-lite"/>
    </source>
</evidence>
<dbReference type="EMBL" id="WKEU01000066">
    <property type="protein sequence ID" value="MCF5064369.1"/>
    <property type="molecule type" value="Genomic_DNA"/>
</dbReference>
<keyword evidence="1" id="KW-0378">Hydrolase</keyword>
<proteinExistence type="predicted"/>
<dbReference type="Gene3D" id="2.60.120.260">
    <property type="entry name" value="Galactose-binding domain-like"/>
    <property type="match status" value="1"/>
</dbReference>
<name>A0A9Q3X539_PSESX</name>